<reference evidence="2" key="1">
    <citation type="submission" date="2023-03" db="EMBL/GenBank/DDBJ databases">
        <authorList>
            <person name="Steffen K."/>
            <person name="Cardenas P."/>
        </authorList>
    </citation>
    <scope>NUCLEOTIDE SEQUENCE</scope>
</reference>
<name>A0AA35XAB3_GEOBA</name>
<protein>
    <submittedName>
        <fullName evidence="2">Uncharacterized protein</fullName>
    </submittedName>
</protein>
<evidence type="ECO:0000256" key="1">
    <source>
        <dbReference type="SAM" id="MobiDB-lite"/>
    </source>
</evidence>
<accession>A0AA35XAB3</accession>
<organism evidence="2 3">
    <name type="scientific">Geodia barretti</name>
    <name type="common">Barrett's horny sponge</name>
    <dbReference type="NCBI Taxonomy" id="519541"/>
    <lineage>
        <taxon>Eukaryota</taxon>
        <taxon>Metazoa</taxon>
        <taxon>Porifera</taxon>
        <taxon>Demospongiae</taxon>
        <taxon>Heteroscleromorpha</taxon>
        <taxon>Tetractinellida</taxon>
        <taxon>Astrophorina</taxon>
        <taxon>Geodiidae</taxon>
        <taxon>Geodia</taxon>
    </lineage>
</organism>
<dbReference type="AlphaFoldDB" id="A0AA35XAB3"/>
<gene>
    <name evidence="2" type="ORF">GBAR_LOCUS24994</name>
</gene>
<dbReference type="Proteomes" id="UP001174909">
    <property type="component" value="Unassembled WGS sequence"/>
</dbReference>
<dbReference type="EMBL" id="CASHTH010003453">
    <property type="protein sequence ID" value="CAI8045161.1"/>
    <property type="molecule type" value="Genomic_DNA"/>
</dbReference>
<evidence type="ECO:0000313" key="3">
    <source>
        <dbReference type="Proteomes" id="UP001174909"/>
    </source>
</evidence>
<proteinExistence type="predicted"/>
<keyword evidence="3" id="KW-1185">Reference proteome</keyword>
<sequence length="64" mass="6647">MAQGNEDVAKFYCTKHSWRGKSGKNSVQTLSGGDAGDGKEDAGPGAGRGSSPPAPPHLPLHRFQ</sequence>
<comment type="caution">
    <text evidence="2">The sequence shown here is derived from an EMBL/GenBank/DDBJ whole genome shotgun (WGS) entry which is preliminary data.</text>
</comment>
<feature type="region of interest" description="Disordered" evidence="1">
    <location>
        <begin position="18"/>
        <end position="64"/>
    </location>
</feature>
<evidence type="ECO:0000313" key="2">
    <source>
        <dbReference type="EMBL" id="CAI8045161.1"/>
    </source>
</evidence>